<reference evidence="3 4" key="1">
    <citation type="journal article" date="2022" name="Genome Biol. Evol.">
        <title>Host diet, physiology and behaviors set the stage for Lachnospiraceae cladogenesis.</title>
        <authorList>
            <person name="Vera-Ponce De Leon A."/>
            <person name="Schneider M."/>
            <person name="Jahnes B.C."/>
            <person name="Sadowski V."/>
            <person name="Camuy-Velez L.A."/>
            <person name="Duan J."/>
            <person name="Sabree Z.L."/>
        </authorList>
    </citation>
    <scope>NUCLEOTIDE SEQUENCE [LARGE SCALE GENOMIC DNA]</scope>
    <source>
        <strain evidence="3 4">PAL113</strain>
    </source>
</reference>
<organism evidence="3 4">
    <name type="scientific">Aequitasia blattaphilus</name>
    <dbReference type="NCBI Taxonomy" id="2949332"/>
    <lineage>
        <taxon>Bacteria</taxon>
        <taxon>Bacillati</taxon>
        <taxon>Bacillota</taxon>
        <taxon>Clostridia</taxon>
        <taxon>Lachnospirales</taxon>
        <taxon>Lachnospiraceae</taxon>
        <taxon>Aequitasia</taxon>
    </lineage>
</organism>
<dbReference type="Pfam" id="PF01569">
    <property type="entry name" value="PAP2"/>
    <property type="match status" value="1"/>
</dbReference>
<feature type="domain" description="Phosphatidic acid phosphatase type 2/haloperoxidase" evidence="2">
    <location>
        <begin position="65"/>
        <end position="207"/>
    </location>
</feature>
<feature type="transmembrane region" description="Helical" evidence="1">
    <location>
        <begin position="134"/>
        <end position="153"/>
    </location>
</feature>
<name>A0ABT1E7D3_9FIRM</name>
<accession>A0ABT1E7D3</accession>
<keyword evidence="1" id="KW-1133">Transmembrane helix</keyword>
<feature type="transmembrane region" description="Helical" evidence="1">
    <location>
        <begin position="189"/>
        <end position="207"/>
    </location>
</feature>
<dbReference type="SUPFAM" id="SSF48317">
    <property type="entry name" value="Acid phosphatase/Vanadium-dependent haloperoxidase"/>
    <property type="match status" value="1"/>
</dbReference>
<keyword evidence="1" id="KW-0812">Transmembrane</keyword>
<feature type="transmembrane region" description="Helical" evidence="1">
    <location>
        <begin position="64"/>
        <end position="85"/>
    </location>
</feature>
<evidence type="ECO:0000313" key="3">
    <source>
        <dbReference type="EMBL" id="MCP1101730.1"/>
    </source>
</evidence>
<keyword evidence="4" id="KW-1185">Reference proteome</keyword>
<dbReference type="Proteomes" id="UP001523566">
    <property type="component" value="Unassembled WGS sequence"/>
</dbReference>
<dbReference type="EMBL" id="JAMZFW010000005">
    <property type="protein sequence ID" value="MCP1101730.1"/>
    <property type="molecule type" value="Genomic_DNA"/>
</dbReference>
<feature type="transmembrane region" description="Helical" evidence="1">
    <location>
        <begin position="165"/>
        <end position="183"/>
    </location>
</feature>
<dbReference type="RefSeq" id="WP_262065519.1">
    <property type="nucleotide sequence ID" value="NZ_JAMXOD010000005.1"/>
</dbReference>
<proteinExistence type="predicted"/>
<dbReference type="Gene3D" id="1.20.144.10">
    <property type="entry name" value="Phosphatidic acid phosphatase type 2/haloperoxidase"/>
    <property type="match status" value="1"/>
</dbReference>
<comment type="caution">
    <text evidence="3">The sequence shown here is derived from an EMBL/GenBank/DDBJ whole genome shotgun (WGS) entry which is preliminary data.</text>
</comment>
<evidence type="ECO:0000259" key="2">
    <source>
        <dbReference type="SMART" id="SM00014"/>
    </source>
</evidence>
<sequence>MKMKRKLMQASLLGVLFILFTIIMKTIDVRAIGPKGSSVGFATLNQYVFQLFGVNLMWYHITDWLGIVALITAFGFACLGTVQLIKRRGIGKVDKDIIALGIFYGAVIGVYIFFEKWIVNYRPILMNGHLEASYPSSHTMIVFCIMSTAKMQFHIRVKNKKVRKILEILAIALILITIIGRLISGVHWFTDILGGVLLSLFLCKLYSATIRPRKTLLE</sequence>
<gene>
    <name evidence="3" type="ORF">NK125_04790</name>
</gene>
<protein>
    <submittedName>
        <fullName evidence="3">Phosphatase PAP2 family protein</fullName>
    </submittedName>
</protein>
<feature type="transmembrane region" description="Helical" evidence="1">
    <location>
        <begin position="97"/>
        <end position="114"/>
    </location>
</feature>
<dbReference type="InterPro" id="IPR000326">
    <property type="entry name" value="PAP2/HPO"/>
</dbReference>
<evidence type="ECO:0000256" key="1">
    <source>
        <dbReference type="SAM" id="Phobius"/>
    </source>
</evidence>
<keyword evidence="1" id="KW-0472">Membrane</keyword>
<dbReference type="SMART" id="SM00014">
    <property type="entry name" value="acidPPc"/>
    <property type="match status" value="1"/>
</dbReference>
<evidence type="ECO:0000313" key="4">
    <source>
        <dbReference type="Proteomes" id="UP001523566"/>
    </source>
</evidence>
<dbReference type="InterPro" id="IPR036938">
    <property type="entry name" value="PAP2/HPO_sf"/>
</dbReference>